<evidence type="ECO:0000256" key="5">
    <source>
        <dbReference type="ARBA" id="ARBA00022989"/>
    </source>
</evidence>
<reference evidence="10" key="1">
    <citation type="submission" date="2021-03" db="EMBL/GenBank/DDBJ databases">
        <authorList>
            <person name="Tagirdzhanova G."/>
        </authorList>
    </citation>
    <scope>NUCLEOTIDE SEQUENCE</scope>
</reference>
<evidence type="ECO:0000313" key="10">
    <source>
        <dbReference type="EMBL" id="CAF9936389.1"/>
    </source>
</evidence>
<dbReference type="PANTHER" id="PTHR43731:SF14">
    <property type="entry name" value="PRESENILIN-ASSOCIATED RHOMBOID-LIKE PROTEIN, MITOCHONDRIAL"/>
    <property type="match status" value="1"/>
</dbReference>
<comment type="similarity">
    <text evidence="2">Belongs to the peptidase S54 family.</text>
</comment>
<keyword evidence="5 8" id="KW-1133">Transmembrane helix</keyword>
<sequence>MVPDVDRWQYEGNLESNGKLLKARGVRQREVQRRIKKAEEEEEEEEEEKAVVRPNEEGGEKVGGVAWHSLVAKGETMKFRRLMKPVLRFDVGQFDTEMVGSSRPGKTAYPRQMESLNPAFRRLPWSSHGRYSRNSYGYYTPISFWARNKPTIILGGVIGLCCGTYYCQWTAANLAEQGDHALSDLIRRNFINSAENIREGRWWVLISSSFAHGNLLHLGFNMIALWGFGSGFVGMFGVPWFVGLWTFSAASCSAAQIYWQHTQERLRREMVGRRWDKREDPTILGVRISRERALAISSSSGVHGPRFGGSVGASGVVCGLTGMFLCFMPKMPVQQLFFLPMPLWLGEVAFIVGSAFCMATGYAPIFGHAGHLGGTAAGIAYYYGAMRPWLRRTGRF</sequence>
<dbReference type="GO" id="GO:0016020">
    <property type="term" value="C:membrane"/>
    <property type="evidence" value="ECO:0007669"/>
    <property type="project" value="UniProtKB-SubCell"/>
</dbReference>
<dbReference type="AlphaFoldDB" id="A0A8H3G7T6"/>
<feature type="compositionally biased region" description="Basic and acidic residues" evidence="7">
    <location>
        <begin position="49"/>
        <end position="58"/>
    </location>
</feature>
<name>A0A8H3G7T6_9LECA</name>
<evidence type="ECO:0000256" key="8">
    <source>
        <dbReference type="SAM" id="Phobius"/>
    </source>
</evidence>
<gene>
    <name evidence="10" type="ORF">ALECFALPRED_006837</name>
</gene>
<evidence type="ECO:0000256" key="7">
    <source>
        <dbReference type="SAM" id="MobiDB-lite"/>
    </source>
</evidence>
<comment type="caution">
    <text evidence="10">The sequence shown here is derived from an EMBL/GenBank/DDBJ whole genome shotgun (WGS) entry which is preliminary data.</text>
</comment>
<keyword evidence="3 8" id="KW-0812">Transmembrane</keyword>
<evidence type="ECO:0000256" key="6">
    <source>
        <dbReference type="ARBA" id="ARBA00023136"/>
    </source>
</evidence>
<feature type="transmembrane region" description="Helical" evidence="8">
    <location>
        <begin position="362"/>
        <end position="383"/>
    </location>
</feature>
<keyword evidence="6 8" id="KW-0472">Membrane</keyword>
<evidence type="ECO:0000256" key="4">
    <source>
        <dbReference type="ARBA" id="ARBA00022801"/>
    </source>
</evidence>
<dbReference type="SUPFAM" id="SSF144091">
    <property type="entry name" value="Rhomboid-like"/>
    <property type="match status" value="1"/>
</dbReference>
<dbReference type="InterPro" id="IPR050925">
    <property type="entry name" value="Rhomboid_protease_S54"/>
</dbReference>
<dbReference type="EMBL" id="CAJPDR010000440">
    <property type="protein sequence ID" value="CAF9936389.1"/>
    <property type="molecule type" value="Genomic_DNA"/>
</dbReference>
<evidence type="ECO:0000256" key="2">
    <source>
        <dbReference type="ARBA" id="ARBA00009045"/>
    </source>
</evidence>
<organism evidence="10 11">
    <name type="scientific">Alectoria fallacina</name>
    <dbReference type="NCBI Taxonomy" id="1903189"/>
    <lineage>
        <taxon>Eukaryota</taxon>
        <taxon>Fungi</taxon>
        <taxon>Dikarya</taxon>
        <taxon>Ascomycota</taxon>
        <taxon>Pezizomycotina</taxon>
        <taxon>Lecanoromycetes</taxon>
        <taxon>OSLEUM clade</taxon>
        <taxon>Lecanoromycetidae</taxon>
        <taxon>Lecanorales</taxon>
        <taxon>Lecanorineae</taxon>
        <taxon>Parmeliaceae</taxon>
        <taxon>Alectoria</taxon>
    </lineage>
</organism>
<accession>A0A8H3G7T6</accession>
<dbReference type="GO" id="GO:0004252">
    <property type="term" value="F:serine-type endopeptidase activity"/>
    <property type="evidence" value="ECO:0007669"/>
    <property type="project" value="InterPro"/>
</dbReference>
<dbReference type="OrthoDB" id="418595at2759"/>
<evidence type="ECO:0000313" key="11">
    <source>
        <dbReference type="Proteomes" id="UP000664203"/>
    </source>
</evidence>
<dbReference type="InterPro" id="IPR022764">
    <property type="entry name" value="Peptidase_S54_rhomboid_dom"/>
</dbReference>
<keyword evidence="11" id="KW-1185">Reference proteome</keyword>
<evidence type="ECO:0000259" key="9">
    <source>
        <dbReference type="Pfam" id="PF01694"/>
    </source>
</evidence>
<evidence type="ECO:0000256" key="3">
    <source>
        <dbReference type="ARBA" id="ARBA00022692"/>
    </source>
</evidence>
<feature type="transmembrane region" description="Helical" evidence="8">
    <location>
        <begin position="336"/>
        <end position="356"/>
    </location>
</feature>
<dbReference type="Pfam" id="PF01694">
    <property type="entry name" value="Rhomboid"/>
    <property type="match status" value="1"/>
</dbReference>
<protein>
    <recommendedName>
        <fullName evidence="9">Peptidase S54 rhomboid domain-containing protein</fullName>
    </recommendedName>
</protein>
<dbReference type="PANTHER" id="PTHR43731">
    <property type="entry name" value="RHOMBOID PROTEASE"/>
    <property type="match status" value="1"/>
</dbReference>
<comment type="subcellular location">
    <subcellularLocation>
        <location evidence="1">Membrane</location>
        <topology evidence="1">Multi-pass membrane protein</topology>
    </subcellularLocation>
</comment>
<proteinExistence type="inferred from homology"/>
<feature type="region of interest" description="Disordered" evidence="7">
    <location>
        <begin position="33"/>
        <end position="58"/>
    </location>
</feature>
<keyword evidence="4" id="KW-0378">Hydrolase</keyword>
<dbReference type="Gene3D" id="1.20.1540.10">
    <property type="entry name" value="Rhomboid-like"/>
    <property type="match status" value="1"/>
</dbReference>
<evidence type="ECO:0000256" key="1">
    <source>
        <dbReference type="ARBA" id="ARBA00004141"/>
    </source>
</evidence>
<dbReference type="InterPro" id="IPR035952">
    <property type="entry name" value="Rhomboid-like_sf"/>
</dbReference>
<dbReference type="Proteomes" id="UP000664203">
    <property type="component" value="Unassembled WGS sequence"/>
</dbReference>
<feature type="domain" description="Peptidase S54 rhomboid" evidence="9">
    <location>
        <begin position="200"/>
        <end position="384"/>
    </location>
</feature>